<organism evidence="2 3">
    <name type="scientific">Bradyrhizobium erythrophlei</name>
    <dbReference type="NCBI Taxonomy" id="1437360"/>
    <lineage>
        <taxon>Bacteria</taxon>
        <taxon>Pseudomonadati</taxon>
        <taxon>Pseudomonadota</taxon>
        <taxon>Alphaproteobacteria</taxon>
        <taxon>Hyphomicrobiales</taxon>
        <taxon>Nitrobacteraceae</taxon>
        <taxon>Bradyrhizobium</taxon>
    </lineage>
</organism>
<feature type="compositionally biased region" description="Polar residues" evidence="1">
    <location>
        <begin position="49"/>
        <end position="61"/>
    </location>
</feature>
<accession>A0A1M5NCV4</accession>
<evidence type="ECO:0008006" key="4">
    <source>
        <dbReference type="Google" id="ProtNLM"/>
    </source>
</evidence>
<evidence type="ECO:0000313" key="3">
    <source>
        <dbReference type="Proteomes" id="UP000189796"/>
    </source>
</evidence>
<proteinExistence type="predicted"/>
<dbReference type="OrthoDB" id="8283364at2"/>
<dbReference type="InterPro" id="IPR011681">
    <property type="entry name" value="GcrA"/>
</dbReference>
<evidence type="ECO:0000313" key="2">
    <source>
        <dbReference type="EMBL" id="SHG87446.1"/>
    </source>
</evidence>
<dbReference type="AlphaFoldDB" id="A0A1M5NCV4"/>
<sequence length="158" mass="17247">MLAFVRKRADEKATAREIANDLCALGHAVTRNAVIGKCHRAEIELKTESGGQRLNRGTSSPARKCAPRRRRPRPVLVADGSIAARFVETKSENPIAITELKESTCRWPMGGFADRPPYLYCGDPVMSEGCAYCAGHFGLSIRNKETNDVATKRTDAAA</sequence>
<name>A0A1M5NCV4_9BRAD</name>
<gene>
    <name evidence="2" type="ORF">SAMN05443248_2944</name>
</gene>
<reference evidence="2 3" key="1">
    <citation type="submission" date="2016-11" db="EMBL/GenBank/DDBJ databases">
        <authorList>
            <person name="Jaros S."/>
            <person name="Januszkiewicz K."/>
            <person name="Wedrychowicz H."/>
        </authorList>
    </citation>
    <scope>NUCLEOTIDE SEQUENCE [LARGE SCALE GENOMIC DNA]</scope>
    <source>
        <strain evidence="2 3">GAS138</strain>
    </source>
</reference>
<dbReference type="Proteomes" id="UP000189796">
    <property type="component" value="Chromosome I"/>
</dbReference>
<evidence type="ECO:0000256" key="1">
    <source>
        <dbReference type="SAM" id="MobiDB-lite"/>
    </source>
</evidence>
<dbReference type="EMBL" id="LT670817">
    <property type="protein sequence ID" value="SHG87446.1"/>
    <property type="molecule type" value="Genomic_DNA"/>
</dbReference>
<dbReference type="RefSeq" id="WP_154072222.1">
    <property type="nucleotide sequence ID" value="NZ_LT670817.1"/>
</dbReference>
<protein>
    <recommendedName>
        <fullName evidence="4">GcrA cell cycle regulator</fullName>
    </recommendedName>
</protein>
<dbReference type="Pfam" id="PF07750">
    <property type="entry name" value="GcrA"/>
    <property type="match status" value="1"/>
</dbReference>
<feature type="region of interest" description="Disordered" evidence="1">
    <location>
        <begin position="49"/>
        <end position="71"/>
    </location>
</feature>